<dbReference type="Gene3D" id="1.10.10.10">
    <property type="entry name" value="Winged helix-like DNA-binding domain superfamily/Winged helix DNA-binding domain"/>
    <property type="match status" value="1"/>
</dbReference>
<name>A0A7Y2WCE1_9GAMM</name>
<dbReference type="EMBL" id="JABERL010000051">
    <property type="protein sequence ID" value="NNH78723.1"/>
    <property type="molecule type" value="Genomic_DNA"/>
</dbReference>
<dbReference type="Proteomes" id="UP000569202">
    <property type="component" value="Unassembled WGS sequence"/>
</dbReference>
<accession>A0A7Y2WCE1</accession>
<organism evidence="1 2">
    <name type="scientific">Acinetobacter terrae</name>
    <dbReference type="NCBI Taxonomy" id="2731247"/>
    <lineage>
        <taxon>Bacteria</taxon>
        <taxon>Pseudomonadati</taxon>
        <taxon>Pseudomonadota</taxon>
        <taxon>Gammaproteobacteria</taxon>
        <taxon>Moraxellales</taxon>
        <taxon>Moraxellaceae</taxon>
        <taxon>Acinetobacter</taxon>
        <taxon>Acinetobacter Taxon 24</taxon>
    </lineage>
</organism>
<dbReference type="InterPro" id="IPR036390">
    <property type="entry name" value="WH_DNA-bd_sf"/>
</dbReference>
<reference evidence="1 2" key="1">
    <citation type="submission" date="2020-04" db="EMBL/GenBank/DDBJ databases">
        <title>Acinetobacter Taxon 24.</title>
        <authorList>
            <person name="Nemec A."/>
            <person name="Radolfova-Krizova L."/>
            <person name="Higgins P.G."/>
            <person name="Spanelova P."/>
        </authorList>
    </citation>
    <scope>NUCLEOTIDE SEQUENCE [LARGE SCALE GENOMIC DNA]</scope>
    <source>
        <strain evidence="1 2">ANC 5380</strain>
    </source>
</reference>
<gene>
    <name evidence="1" type="ORF">HLH17_13900</name>
</gene>
<evidence type="ECO:0000313" key="1">
    <source>
        <dbReference type="EMBL" id="NNH78723.1"/>
    </source>
</evidence>
<comment type="caution">
    <text evidence="1">The sequence shown here is derived from an EMBL/GenBank/DDBJ whole genome shotgun (WGS) entry which is preliminary data.</text>
</comment>
<dbReference type="InterPro" id="IPR036388">
    <property type="entry name" value="WH-like_DNA-bd_sf"/>
</dbReference>
<dbReference type="Pfam" id="PF21205">
    <property type="entry name" value="Rep3_C"/>
    <property type="match status" value="1"/>
</dbReference>
<protein>
    <submittedName>
        <fullName evidence="1">Replication initiation protein</fullName>
    </submittedName>
</protein>
<dbReference type="SUPFAM" id="SSF46785">
    <property type="entry name" value="Winged helix' DNA-binding domain"/>
    <property type="match status" value="1"/>
</dbReference>
<proteinExistence type="predicted"/>
<dbReference type="AlphaFoldDB" id="A0A7Y2WCE1"/>
<dbReference type="RefSeq" id="WP_171540986.1">
    <property type="nucleotide sequence ID" value="NZ_JABERL010000051.1"/>
</dbReference>
<evidence type="ECO:0000313" key="2">
    <source>
        <dbReference type="Proteomes" id="UP000569202"/>
    </source>
</evidence>
<sequence length="371" mass="43310">MKPKNCLSSFDYSQAPETAVLLKSNFLVDLEDYRDSSERFELTRMEWMLIQTAFYMTQKIKEKHGDYLFSADTEFSISFKNFCELWKIEDVKKKQEDGSLYREITKSLKQVMAMQFNYPRIDTGEMALSGYFSEISYSNQQFTFSIPNGIIGYIKNYGSYTWYFFENIIKLKNNAEASVLYEYINKYKHQKDITEIDGKCQFEIQIPLTKLRQILAPTAYPIVSDFCRYALKPALKAITTNTTMELELLSSVKKGRNVDGYVLSVSISDVEMDLRNAFKIERNKKSIMNEEQRIKFAMLLLSDEVYCAFEPQKEGEKVAVYLSRIRNLLKDNSYVEKIYLPFLKSTGYKNKRLDIKLGQLEVKDAEEVSEA</sequence>